<dbReference type="STRING" id="1454373.ACMU_18125"/>
<dbReference type="PANTHER" id="PTHR43559:SF3">
    <property type="entry name" value="HYDROLASE YCAC-RELATED"/>
    <property type="match status" value="1"/>
</dbReference>
<gene>
    <name evidence="2" type="ORF">ACMU_18125</name>
</gene>
<organism evidence="2 3">
    <name type="scientific">Actibacterium mucosum KCTC 23349</name>
    <dbReference type="NCBI Taxonomy" id="1454373"/>
    <lineage>
        <taxon>Bacteria</taxon>
        <taxon>Pseudomonadati</taxon>
        <taxon>Pseudomonadota</taxon>
        <taxon>Alphaproteobacteria</taxon>
        <taxon>Rhodobacterales</taxon>
        <taxon>Roseobacteraceae</taxon>
        <taxon>Actibacterium</taxon>
    </lineage>
</organism>
<dbReference type="EMBL" id="JFKE01000008">
    <property type="protein sequence ID" value="KAJ54347.1"/>
    <property type="molecule type" value="Genomic_DNA"/>
</dbReference>
<dbReference type="RefSeq" id="WP_035261608.1">
    <property type="nucleotide sequence ID" value="NZ_JFKE01000008.1"/>
</dbReference>
<dbReference type="OrthoDB" id="9789777at2"/>
<proteinExistence type="predicted"/>
<keyword evidence="3" id="KW-1185">Reference proteome</keyword>
<evidence type="ECO:0000313" key="3">
    <source>
        <dbReference type="Proteomes" id="UP000026249"/>
    </source>
</evidence>
<accession>A0A037ZE00</accession>
<dbReference type="Proteomes" id="UP000026249">
    <property type="component" value="Unassembled WGS sequence"/>
</dbReference>
<dbReference type="InterPro" id="IPR053152">
    <property type="entry name" value="Hydrolase_YcaC-like"/>
</dbReference>
<dbReference type="AlphaFoldDB" id="A0A037ZE00"/>
<protein>
    <submittedName>
        <fullName evidence="2">Isochorismatase</fullName>
    </submittedName>
</protein>
<sequence length="208" mass="22052">MTNSYNPTPLTRDNAALVLVDNQVGLMTGVRDYPIAELKHNIVGLAKAAQALGLPIVTTTTSSQTLWGPAIPELTEALPDQTFIDRTTVNAWDDPRVEEAIRATGRTKLIFAGLSLEVCAAFPAMRAVREGFEAYVAVDASGTFNATKRETALVRLTQAGVVVADGASLMIEILADNASVDAGPVYGALGMDWSVLVGQVRESARHGV</sequence>
<comment type="caution">
    <text evidence="2">The sequence shown here is derived from an EMBL/GenBank/DDBJ whole genome shotgun (WGS) entry which is preliminary data.</text>
</comment>
<dbReference type="InterPro" id="IPR036380">
    <property type="entry name" value="Isochorismatase-like_sf"/>
</dbReference>
<evidence type="ECO:0000259" key="1">
    <source>
        <dbReference type="Pfam" id="PF00857"/>
    </source>
</evidence>
<evidence type="ECO:0000313" key="2">
    <source>
        <dbReference type="EMBL" id="KAJ54347.1"/>
    </source>
</evidence>
<dbReference type="Gene3D" id="3.40.50.850">
    <property type="entry name" value="Isochorismatase-like"/>
    <property type="match status" value="1"/>
</dbReference>
<reference evidence="2 3" key="1">
    <citation type="submission" date="2014-03" db="EMBL/GenBank/DDBJ databases">
        <title>Draft Genome Sequence of Actibacterium mucosum KCTC 23349, a Marine Alphaproteobacterium with Complex Ionic Requirements Isolated from Mediterranean Seawater at Malvarrosa Beach, Valencia, Spain.</title>
        <authorList>
            <person name="Arahal D.R."/>
            <person name="Shao Z."/>
            <person name="Lai Q."/>
            <person name="Pujalte M.J."/>
        </authorList>
    </citation>
    <scope>NUCLEOTIDE SEQUENCE [LARGE SCALE GENOMIC DNA]</scope>
    <source>
        <strain evidence="2 3">KCTC 23349</strain>
    </source>
</reference>
<dbReference type="SUPFAM" id="SSF52499">
    <property type="entry name" value="Isochorismatase-like hydrolases"/>
    <property type="match status" value="1"/>
</dbReference>
<dbReference type="InterPro" id="IPR000868">
    <property type="entry name" value="Isochorismatase-like_dom"/>
</dbReference>
<dbReference type="PANTHER" id="PTHR43559">
    <property type="entry name" value="HYDROLASE YCAC-RELATED"/>
    <property type="match status" value="1"/>
</dbReference>
<dbReference type="Pfam" id="PF00857">
    <property type="entry name" value="Isochorismatase"/>
    <property type="match status" value="1"/>
</dbReference>
<feature type="domain" description="Isochorismatase-like" evidence="1">
    <location>
        <begin position="15"/>
        <end position="167"/>
    </location>
</feature>
<name>A0A037ZE00_9RHOB</name>